<sequence length="187" mass="20103">PCDSEYSTRSVLSAPFPPDSVQYAAGRRSSPPVRRRGRSGRRCWTAWRRTTTSSGCAAGSARASPARYTRLTGGAAGFCSTATPNPLLPDLAPPPTRAHPLLGWMPIGATWPDAARARASTWSPRAGQGSWAQRAAHGGLGRRGWGRAHAEAGLAPQHLHNKCASRAIFGEAVATGSTWWRLMRRHR</sequence>
<organism evidence="2 3">
    <name type="scientific">Aegilops tauschii subsp. strangulata</name>
    <name type="common">Goatgrass</name>
    <dbReference type="NCBI Taxonomy" id="200361"/>
    <lineage>
        <taxon>Eukaryota</taxon>
        <taxon>Viridiplantae</taxon>
        <taxon>Streptophyta</taxon>
        <taxon>Embryophyta</taxon>
        <taxon>Tracheophyta</taxon>
        <taxon>Spermatophyta</taxon>
        <taxon>Magnoliopsida</taxon>
        <taxon>Liliopsida</taxon>
        <taxon>Poales</taxon>
        <taxon>Poaceae</taxon>
        <taxon>BOP clade</taxon>
        <taxon>Pooideae</taxon>
        <taxon>Triticodae</taxon>
        <taxon>Triticeae</taxon>
        <taxon>Triticinae</taxon>
        <taxon>Aegilops</taxon>
    </lineage>
</organism>
<evidence type="ECO:0000313" key="3">
    <source>
        <dbReference type="Proteomes" id="UP000015105"/>
    </source>
</evidence>
<reference evidence="3" key="1">
    <citation type="journal article" date="2014" name="Science">
        <title>Ancient hybridizations among the ancestral genomes of bread wheat.</title>
        <authorList>
            <consortium name="International Wheat Genome Sequencing Consortium,"/>
            <person name="Marcussen T."/>
            <person name="Sandve S.R."/>
            <person name="Heier L."/>
            <person name="Spannagl M."/>
            <person name="Pfeifer M."/>
            <person name="Jakobsen K.S."/>
            <person name="Wulff B.B."/>
            <person name="Steuernagel B."/>
            <person name="Mayer K.F."/>
            <person name="Olsen O.A."/>
        </authorList>
    </citation>
    <scope>NUCLEOTIDE SEQUENCE [LARGE SCALE GENOMIC DNA]</scope>
    <source>
        <strain evidence="3">cv. AL8/78</strain>
    </source>
</reference>
<proteinExistence type="predicted"/>
<feature type="region of interest" description="Disordered" evidence="1">
    <location>
        <begin position="1"/>
        <end position="41"/>
    </location>
</feature>
<reference evidence="2" key="5">
    <citation type="journal article" date="2021" name="G3 (Bethesda)">
        <title>Aegilops tauschii genome assembly Aet v5.0 features greater sequence contiguity and improved annotation.</title>
        <authorList>
            <person name="Wang L."/>
            <person name="Zhu T."/>
            <person name="Rodriguez J.C."/>
            <person name="Deal K.R."/>
            <person name="Dubcovsky J."/>
            <person name="McGuire P.E."/>
            <person name="Lux T."/>
            <person name="Spannagl M."/>
            <person name="Mayer K.F.X."/>
            <person name="Baldrich P."/>
            <person name="Meyers B.C."/>
            <person name="Huo N."/>
            <person name="Gu Y.Q."/>
            <person name="Zhou H."/>
            <person name="Devos K.M."/>
            <person name="Bennetzen J.L."/>
            <person name="Unver T."/>
            <person name="Budak H."/>
            <person name="Gulick P.J."/>
            <person name="Galiba G."/>
            <person name="Kalapos B."/>
            <person name="Nelson D.R."/>
            <person name="Li P."/>
            <person name="You F.M."/>
            <person name="Luo M.C."/>
            <person name="Dvorak J."/>
        </authorList>
    </citation>
    <scope>NUCLEOTIDE SEQUENCE [LARGE SCALE GENOMIC DNA]</scope>
    <source>
        <strain evidence="2">cv. AL8/78</strain>
    </source>
</reference>
<reference evidence="3" key="2">
    <citation type="journal article" date="2017" name="Nat. Plants">
        <title>The Aegilops tauschii genome reveals multiple impacts of transposons.</title>
        <authorList>
            <person name="Zhao G."/>
            <person name="Zou C."/>
            <person name="Li K."/>
            <person name="Wang K."/>
            <person name="Li T."/>
            <person name="Gao L."/>
            <person name="Zhang X."/>
            <person name="Wang H."/>
            <person name="Yang Z."/>
            <person name="Liu X."/>
            <person name="Jiang W."/>
            <person name="Mao L."/>
            <person name="Kong X."/>
            <person name="Jiao Y."/>
            <person name="Jia J."/>
        </authorList>
    </citation>
    <scope>NUCLEOTIDE SEQUENCE [LARGE SCALE GENOMIC DNA]</scope>
    <source>
        <strain evidence="3">cv. AL8/78</strain>
    </source>
</reference>
<name>A0A453NSY8_AEGTS</name>
<evidence type="ECO:0000313" key="2">
    <source>
        <dbReference type="EnsemblPlants" id="AET6Gv20469800.5"/>
    </source>
</evidence>
<evidence type="ECO:0000256" key="1">
    <source>
        <dbReference type="SAM" id="MobiDB-lite"/>
    </source>
</evidence>
<keyword evidence="3" id="KW-1185">Reference proteome</keyword>
<reference evidence="2" key="4">
    <citation type="submission" date="2019-03" db="UniProtKB">
        <authorList>
            <consortium name="EnsemblPlants"/>
        </authorList>
    </citation>
    <scope>IDENTIFICATION</scope>
</reference>
<protein>
    <submittedName>
        <fullName evidence="2">Uncharacterized protein</fullName>
    </submittedName>
</protein>
<dbReference type="AlphaFoldDB" id="A0A453NSY8"/>
<dbReference type="Proteomes" id="UP000015105">
    <property type="component" value="Chromosome 6D"/>
</dbReference>
<reference evidence="2" key="3">
    <citation type="journal article" date="2017" name="Nature">
        <title>Genome sequence of the progenitor of the wheat D genome Aegilops tauschii.</title>
        <authorList>
            <person name="Luo M.C."/>
            <person name="Gu Y.Q."/>
            <person name="Puiu D."/>
            <person name="Wang H."/>
            <person name="Twardziok S.O."/>
            <person name="Deal K.R."/>
            <person name="Huo N."/>
            <person name="Zhu T."/>
            <person name="Wang L."/>
            <person name="Wang Y."/>
            <person name="McGuire P.E."/>
            <person name="Liu S."/>
            <person name="Long H."/>
            <person name="Ramasamy R.K."/>
            <person name="Rodriguez J.C."/>
            <person name="Van S.L."/>
            <person name="Yuan L."/>
            <person name="Wang Z."/>
            <person name="Xia Z."/>
            <person name="Xiao L."/>
            <person name="Anderson O.D."/>
            <person name="Ouyang S."/>
            <person name="Liang Y."/>
            <person name="Zimin A.V."/>
            <person name="Pertea G."/>
            <person name="Qi P."/>
            <person name="Bennetzen J.L."/>
            <person name="Dai X."/>
            <person name="Dawson M.W."/>
            <person name="Muller H.G."/>
            <person name="Kugler K."/>
            <person name="Rivarola-Duarte L."/>
            <person name="Spannagl M."/>
            <person name="Mayer K.F.X."/>
            <person name="Lu F.H."/>
            <person name="Bevan M.W."/>
            <person name="Leroy P."/>
            <person name="Li P."/>
            <person name="You F.M."/>
            <person name="Sun Q."/>
            <person name="Liu Z."/>
            <person name="Lyons E."/>
            <person name="Wicker T."/>
            <person name="Salzberg S.L."/>
            <person name="Devos K.M."/>
            <person name="Dvorak J."/>
        </authorList>
    </citation>
    <scope>NUCLEOTIDE SEQUENCE [LARGE SCALE GENOMIC DNA]</scope>
    <source>
        <strain evidence="2">cv. AL8/78</strain>
    </source>
</reference>
<dbReference type="Gramene" id="AET6Gv20469800.5">
    <property type="protein sequence ID" value="AET6Gv20469800.5"/>
    <property type="gene ID" value="AET6Gv20469800"/>
</dbReference>
<feature type="compositionally biased region" description="Polar residues" evidence="1">
    <location>
        <begin position="1"/>
        <end position="11"/>
    </location>
</feature>
<dbReference type="EnsemblPlants" id="AET6Gv20469800.5">
    <property type="protein sequence ID" value="AET6Gv20469800.5"/>
    <property type="gene ID" value="AET6Gv20469800"/>
</dbReference>
<accession>A0A453NSY8</accession>